<sequence>MASNKDPGREPHRRRRTDTGDLEGILAKTSNVRAIPRSQPNPPPSQPPEDPRYQDYPPPPIPNTYRQPSRPITDNYHSNYTLRDYEQSQHGDRGLPIHGGISHPGHFTTPLIAYGPGGRGPQLDYQHTTQGSDYAMRPYADTANIPISLGYTGQPLEYIPSTTTGSNQPFSHQIVPSPSPSGASTNQIFDSRYRVQSNPRGFFKVGRVFAVLWHENTEATATPRGGTRSRASECEITVGRFGQRIYSDIRRMVVFKEQDRCSWCFPVHTYSRQGVAKRGVDPSKHAIIYMDGTQPRYGPNEPGMTKEPLKVTPVSYDQKLDRHISEESIARFQNYARRETELGY</sequence>
<dbReference type="Pfam" id="PF20233">
    <property type="entry name" value="DUF6590"/>
    <property type="match status" value="1"/>
</dbReference>
<proteinExistence type="predicted"/>
<evidence type="ECO:0000313" key="3">
    <source>
        <dbReference type="EMBL" id="KAF5864532.1"/>
    </source>
</evidence>
<feature type="compositionally biased region" description="Pro residues" evidence="1">
    <location>
        <begin position="39"/>
        <end position="48"/>
    </location>
</feature>
<accession>A0A8H6A9Z8</accession>
<organism evidence="3 4">
    <name type="scientific">Petromyces alliaceus</name>
    <name type="common">Aspergillus alliaceus</name>
    <dbReference type="NCBI Taxonomy" id="209559"/>
    <lineage>
        <taxon>Eukaryota</taxon>
        <taxon>Fungi</taxon>
        <taxon>Dikarya</taxon>
        <taxon>Ascomycota</taxon>
        <taxon>Pezizomycotina</taxon>
        <taxon>Eurotiomycetes</taxon>
        <taxon>Eurotiomycetidae</taxon>
        <taxon>Eurotiales</taxon>
        <taxon>Aspergillaceae</taxon>
        <taxon>Aspergillus</taxon>
        <taxon>Aspergillus subgen. Circumdati</taxon>
    </lineage>
</organism>
<dbReference type="EMBL" id="SPNV01000032">
    <property type="protein sequence ID" value="KAF5864532.1"/>
    <property type="molecule type" value="Genomic_DNA"/>
</dbReference>
<protein>
    <recommendedName>
        <fullName evidence="2">DUF6590 domain-containing protein</fullName>
    </recommendedName>
</protein>
<dbReference type="PANTHER" id="PTHR35391">
    <property type="entry name" value="C2H2-TYPE DOMAIN-CONTAINING PROTEIN-RELATED"/>
    <property type="match status" value="1"/>
</dbReference>
<comment type="caution">
    <text evidence="3">The sequence shown here is derived from an EMBL/GenBank/DDBJ whole genome shotgun (WGS) entry which is preliminary data.</text>
</comment>
<feature type="domain" description="DUF6590" evidence="2">
    <location>
        <begin position="201"/>
        <end position="322"/>
    </location>
</feature>
<keyword evidence="4" id="KW-1185">Reference proteome</keyword>
<dbReference type="AlphaFoldDB" id="A0A8H6A9Z8"/>
<reference evidence="3 4" key="1">
    <citation type="submission" date="2019-04" db="EMBL/GenBank/DDBJ databases">
        <title>Aspergillus burnettii sp. nov., novel species from soil in southeast Queensland.</title>
        <authorList>
            <person name="Gilchrist C.L.M."/>
            <person name="Pitt J.I."/>
            <person name="Lange L."/>
            <person name="Lacey H.J."/>
            <person name="Vuong D."/>
            <person name="Midgley D.J."/>
            <person name="Greenfield P."/>
            <person name="Bradbury M."/>
            <person name="Lacey E."/>
            <person name="Busk P.K."/>
            <person name="Pilgaard B."/>
            <person name="Chooi Y.H."/>
            <person name="Piggott A.M."/>
        </authorList>
    </citation>
    <scope>NUCLEOTIDE SEQUENCE [LARGE SCALE GENOMIC DNA]</scope>
    <source>
        <strain evidence="3 4">FRR 5400</strain>
    </source>
</reference>
<name>A0A8H6A9Z8_PETAA</name>
<evidence type="ECO:0000256" key="1">
    <source>
        <dbReference type="SAM" id="MobiDB-lite"/>
    </source>
</evidence>
<evidence type="ECO:0000313" key="4">
    <source>
        <dbReference type="Proteomes" id="UP000541154"/>
    </source>
</evidence>
<feature type="compositionally biased region" description="Basic and acidic residues" evidence="1">
    <location>
        <begin position="1"/>
        <end position="10"/>
    </location>
</feature>
<evidence type="ECO:0000259" key="2">
    <source>
        <dbReference type="Pfam" id="PF20233"/>
    </source>
</evidence>
<dbReference type="Proteomes" id="UP000541154">
    <property type="component" value="Unassembled WGS sequence"/>
</dbReference>
<dbReference type="PANTHER" id="PTHR35391:SF5">
    <property type="entry name" value="DUF6590 DOMAIN-CONTAINING PROTEIN"/>
    <property type="match status" value="1"/>
</dbReference>
<feature type="region of interest" description="Disordered" evidence="1">
    <location>
        <begin position="1"/>
        <end position="77"/>
    </location>
</feature>
<dbReference type="InterPro" id="IPR046497">
    <property type="entry name" value="DUF6590"/>
</dbReference>
<gene>
    <name evidence="3" type="ORF">ETB97_007364</name>
</gene>